<protein>
    <submittedName>
        <fullName evidence="1">Uncharacterized protein</fullName>
    </submittedName>
</protein>
<organism evidence="1 2">
    <name type="scientific">Meristemomyces frigidus</name>
    <dbReference type="NCBI Taxonomy" id="1508187"/>
    <lineage>
        <taxon>Eukaryota</taxon>
        <taxon>Fungi</taxon>
        <taxon>Dikarya</taxon>
        <taxon>Ascomycota</taxon>
        <taxon>Pezizomycotina</taxon>
        <taxon>Dothideomycetes</taxon>
        <taxon>Dothideomycetidae</taxon>
        <taxon>Mycosphaerellales</taxon>
        <taxon>Teratosphaeriaceae</taxon>
        <taxon>Meristemomyces</taxon>
    </lineage>
</organism>
<accession>A0AAN7YS70</accession>
<dbReference type="Proteomes" id="UP001310890">
    <property type="component" value="Unassembled WGS sequence"/>
</dbReference>
<comment type="caution">
    <text evidence="1">The sequence shown here is derived from an EMBL/GenBank/DDBJ whole genome shotgun (WGS) entry which is preliminary data.</text>
</comment>
<name>A0AAN7YS70_9PEZI</name>
<dbReference type="EMBL" id="JAVRRL010000017">
    <property type="protein sequence ID" value="KAK5114503.1"/>
    <property type="molecule type" value="Genomic_DNA"/>
</dbReference>
<sequence length="375" mass="42895">MPLTRSKSVSRVQRPFAATDPVLARLSRRRAISKAQSTPVGRKNDIWYDLWRTDELRKALKDRTGQIPKVMERFCYVQQLVDLDNNWTFPRFSELPEELRLLVYAQCLQLRPAKATGLMVCSPSILRTCKSVSKAARDLLYSSIPITINIRSLTAQSTYHQYGTDTTTLDCCRIDVPALTLKDVPMNDISELWPQELRHVRSVEVVLDLVHRPVVINDRAPPDFRQLNHLFMFLVGLPELRNLSIQLHSLPEDLDDKILQSIFFPVSQLTQMKSSEPIEEECFPVDQPIHIENVRARRARTPSWQVLLQDLQDEHLQARSLFAADFLPSHPNPVDVISADEEVQSCLAAQDVYFDQAHYDNCVGALDALRAQLAM</sequence>
<reference evidence="1" key="1">
    <citation type="submission" date="2023-08" db="EMBL/GenBank/DDBJ databases">
        <title>Black Yeasts Isolated from many extreme environments.</title>
        <authorList>
            <person name="Coleine C."/>
            <person name="Stajich J.E."/>
            <person name="Selbmann L."/>
        </authorList>
    </citation>
    <scope>NUCLEOTIDE SEQUENCE</scope>
    <source>
        <strain evidence="1">CCFEE 5401</strain>
    </source>
</reference>
<evidence type="ECO:0000313" key="2">
    <source>
        <dbReference type="Proteomes" id="UP001310890"/>
    </source>
</evidence>
<evidence type="ECO:0000313" key="1">
    <source>
        <dbReference type="EMBL" id="KAK5114503.1"/>
    </source>
</evidence>
<dbReference type="AlphaFoldDB" id="A0AAN7YS70"/>
<proteinExistence type="predicted"/>
<gene>
    <name evidence="1" type="ORF">LTR62_002438</name>
</gene>